<dbReference type="GO" id="GO:0004983">
    <property type="term" value="F:neuropeptide Y receptor activity"/>
    <property type="evidence" value="ECO:0007669"/>
    <property type="project" value="InterPro"/>
</dbReference>
<dbReference type="SUPFAM" id="SSF81321">
    <property type="entry name" value="Family A G protein-coupled receptor-like"/>
    <property type="match status" value="1"/>
</dbReference>
<keyword evidence="7 9" id="KW-0675">Receptor</keyword>
<keyword evidence="13" id="KW-1185">Reference proteome</keyword>
<feature type="transmembrane region" description="Helical" evidence="10">
    <location>
        <begin position="161"/>
        <end position="186"/>
    </location>
</feature>
<dbReference type="OrthoDB" id="5987936at2759"/>
<keyword evidence="6 10" id="KW-0472">Membrane</keyword>
<feature type="transmembrane region" description="Helical" evidence="10">
    <location>
        <begin position="209"/>
        <end position="233"/>
    </location>
</feature>
<dbReference type="InterPro" id="IPR017452">
    <property type="entry name" value="GPCR_Rhodpsn_7TM"/>
</dbReference>
<organism evidence="12 13">
    <name type="scientific">Candidula unifasciata</name>
    <dbReference type="NCBI Taxonomy" id="100452"/>
    <lineage>
        <taxon>Eukaryota</taxon>
        <taxon>Metazoa</taxon>
        <taxon>Spiralia</taxon>
        <taxon>Lophotrochozoa</taxon>
        <taxon>Mollusca</taxon>
        <taxon>Gastropoda</taxon>
        <taxon>Heterobranchia</taxon>
        <taxon>Euthyneura</taxon>
        <taxon>Panpulmonata</taxon>
        <taxon>Eupulmonata</taxon>
        <taxon>Stylommatophora</taxon>
        <taxon>Helicina</taxon>
        <taxon>Helicoidea</taxon>
        <taxon>Geomitridae</taxon>
        <taxon>Candidula</taxon>
    </lineage>
</organism>
<feature type="transmembrane region" description="Helical" evidence="10">
    <location>
        <begin position="122"/>
        <end position="140"/>
    </location>
</feature>
<dbReference type="Proteomes" id="UP000678393">
    <property type="component" value="Unassembled WGS sequence"/>
</dbReference>
<dbReference type="InterPro" id="IPR000611">
    <property type="entry name" value="NPY_rcpt"/>
</dbReference>
<evidence type="ECO:0000256" key="5">
    <source>
        <dbReference type="ARBA" id="ARBA00023040"/>
    </source>
</evidence>
<gene>
    <name evidence="12" type="ORF">CUNI_LOCUS3696</name>
</gene>
<evidence type="ECO:0000313" key="13">
    <source>
        <dbReference type="Proteomes" id="UP000678393"/>
    </source>
</evidence>
<dbReference type="PRINTS" id="PR00237">
    <property type="entry name" value="GPCRRHODOPSN"/>
</dbReference>
<evidence type="ECO:0000256" key="3">
    <source>
        <dbReference type="ARBA" id="ARBA00022692"/>
    </source>
</evidence>
<evidence type="ECO:0000256" key="9">
    <source>
        <dbReference type="RuleBase" id="RU000688"/>
    </source>
</evidence>
<sequence length="280" mass="31801">MASAMSLEPHDFYACQNVCEVDVCFSLELTLECVRSYIFPTPMEWLFICLHLVLFTVGVLGNFLVCFVVVRSKHMQTVTNLFIMNLAVADFIVLVLCSPPTVLQSVTETWYMGEVMCKVVVFFQNTVIGVSVLTLSAIAVERYFAICRPLQPRITQRKVTVTVLVIWLISAAMGSPNMTNIVVTYFKNAELNQYLATCQSGLDYQMAEVYLMFIVIAFYLVPMVIIGIFYLIISHHLWHVRVPGTTIRGEYFTLRLFQHTKMLIAIVFLADSITNLLKVC</sequence>
<evidence type="ECO:0000259" key="11">
    <source>
        <dbReference type="PROSITE" id="PS50262"/>
    </source>
</evidence>
<evidence type="ECO:0000313" key="12">
    <source>
        <dbReference type="EMBL" id="CAG5118138.1"/>
    </source>
</evidence>
<keyword evidence="5 9" id="KW-0297">G-protein coupled receptor</keyword>
<reference evidence="12" key="1">
    <citation type="submission" date="2021-04" db="EMBL/GenBank/DDBJ databases">
        <authorList>
            <consortium name="Molecular Ecology Group"/>
        </authorList>
    </citation>
    <scope>NUCLEOTIDE SEQUENCE</scope>
</reference>
<dbReference type="PROSITE" id="PS00237">
    <property type="entry name" value="G_PROTEIN_RECEP_F1_1"/>
    <property type="match status" value="1"/>
</dbReference>
<keyword evidence="3 9" id="KW-0812">Transmembrane</keyword>
<dbReference type="AlphaFoldDB" id="A0A8S3YNW6"/>
<comment type="caution">
    <text evidence="12">The sequence shown here is derived from an EMBL/GenBank/DDBJ whole genome shotgun (WGS) entry which is preliminary data.</text>
</comment>
<dbReference type="EMBL" id="CAJHNH020000503">
    <property type="protein sequence ID" value="CAG5118138.1"/>
    <property type="molecule type" value="Genomic_DNA"/>
</dbReference>
<dbReference type="Pfam" id="PF00001">
    <property type="entry name" value="7tm_1"/>
    <property type="match status" value="1"/>
</dbReference>
<feature type="non-terminal residue" evidence="12">
    <location>
        <position position="1"/>
    </location>
</feature>
<evidence type="ECO:0000256" key="4">
    <source>
        <dbReference type="ARBA" id="ARBA00022989"/>
    </source>
</evidence>
<dbReference type="PANTHER" id="PTHR45695:SF15">
    <property type="entry name" value="OPSIN RH2"/>
    <property type="match status" value="1"/>
</dbReference>
<evidence type="ECO:0000256" key="6">
    <source>
        <dbReference type="ARBA" id="ARBA00023136"/>
    </source>
</evidence>
<evidence type="ECO:0000256" key="8">
    <source>
        <dbReference type="ARBA" id="ARBA00023224"/>
    </source>
</evidence>
<evidence type="ECO:0000256" key="2">
    <source>
        <dbReference type="ARBA" id="ARBA00010663"/>
    </source>
</evidence>
<evidence type="ECO:0000256" key="1">
    <source>
        <dbReference type="ARBA" id="ARBA00004141"/>
    </source>
</evidence>
<name>A0A8S3YNW6_9EUPU</name>
<keyword evidence="4 10" id="KW-1133">Transmembrane helix</keyword>
<dbReference type="InterPro" id="IPR000276">
    <property type="entry name" value="GPCR_Rhodpsn"/>
</dbReference>
<feature type="transmembrane region" description="Helical" evidence="10">
    <location>
        <begin position="82"/>
        <end position="102"/>
    </location>
</feature>
<dbReference type="PROSITE" id="PS50262">
    <property type="entry name" value="G_PROTEIN_RECEP_F1_2"/>
    <property type="match status" value="1"/>
</dbReference>
<keyword evidence="8 9" id="KW-0807">Transducer</keyword>
<comment type="similarity">
    <text evidence="2 9">Belongs to the G-protein coupled receptor 1 family.</text>
</comment>
<comment type="subcellular location">
    <subcellularLocation>
        <location evidence="1">Membrane</location>
        <topology evidence="1">Multi-pass membrane protein</topology>
    </subcellularLocation>
</comment>
<accession>A0A8S3YNW6</accession>
<feature type="domain" description="G-protein coupled receptors family 1 profile" evidence="11">
    <location>
        <begin position="61"/>
        <end position="280"/>
    </location>
</feature>
<dbReference type="PANTHER" id="PTHR45695">
    <property type="entry name" value="LEUCOKININ RECEPTOR-RELATED"/>
    <property type="match status" value="1"/>
</dbReference>
<protein>
    <recommendedName>
        <fullName evidence="11">G-protein coupled receptors family 1 profile domain-containing protein</fullName>
    </recommendedName>
</protein>
<dbReference type="PRINTS" id="PR01012">
    <property type="entry name" value="NRPEPTIDEYR"/>
</dbReference>
<dbReference type="Gene3D" id="1.20.1070.10">
    <property type="entry name" value="Rhodopsin 7-helix transmembrane proteins"/>
    <property type="match status" value="1"/>
</dbReference>
<proteinExistence type="inferred from homology"/>
<dbReference type="GO" id="GO:0005886">
    <property type="term" value="C:plasma membrane"/>
    <property type="evidence" value="ECO:0007669"/>
    <property type="project" value="TreeGrafter"/>
</dbReference>
<evidence type="ECO:0000256" key="10">
    <source>
        <dbReference type="SAM" id="Phobius"/>
    </source>
</evidence>
<feature type="transmembrane region" description="Helical" evidence="10">
    <location>
        <begin position="45"/>
        <end position="70"/>
    </location>
</feature>
<evidence type="ECO:0000256" key="7">
    <source>
        <dbReference type="ARBA" id="ARBA00023170"/>
    </source>
</evidence>